<dbReference type="PANTHER" id="PTHR11002">
    <property type="entry name" value="CARBONIC ANHYDRASE"/>
    <property type="match status" value="1"/>
</dbReference>
<dbReference type="EMBL" id="AP018216">
    <property type="protein sequence ID" value="BAY68534.1"/>
    <property type="molecule type" value="Genomic_DNA"/>
</dbReference>
<dbReference type="PANTHER" id="PTHR11002:SF79">
    <property type="entry name" value="CARBONIC ANHYDRASE 2"/>
    <property type="match status" value="1"/>
</dbReference>
<evidence type="ECO:0000256" key="4">
    <source>
        <dbReference type="ARBA" id="ARBA00023239"/>
    </source>
</evidence>
<dbReference type="GO" id="GO:0015976">
    <property type="term" value="P:carbon utilization"/>
    <property type="evidence" value="ECO:0007669"/>
    <property type="project" value="InterPro"/>
</dbReference>
<comment type="catalytic activity">
    <reaction evidence="5">
        <text>hydrogencarbonate + H(+) = CO2 + H2O</text>
        <dbReference type="Rhea" id="RHEA:10748"/>
        <dbReference type="ChEBI" id="CHEBI:15377"/>
        <dbReference type="ChEBI" id="CHEBI:15378"/>
        <dbReference type="ChEBI" id="CHEBI:16526"/>
        <dbReference type="ChEBI" id="CHEBI:17544"/>
        <dbReference type="EC" id="4.2.1.1"/>
    </reaction>
</comment>
<feature type="binding site" evidence="6">
    <location>
        <position position="153"/>
    </location>
    <ligand>
        <name>Zn(2+)</name>
        <dbReference type="ChEBI" id="CHEBI:29105"/>
    </ligand>
</feature>
<feature type="binding site" evidence="6">
    <location>
        <position position="102"/>
    </location>
    <ligand>
        <name>Zn(2+)</name>
        <dbReference type="ChEBI" id="CHEBI:29105"/>
    </ligand>
</feature>
<evidence type="ECO:0000256" key="6">
    <source>
        <dbReference type="PIRSR" id="PIRSR601765-1"/>
    </source>
</evidence>
<dbReference type="InterPro" id="IPR001765">
    <property type="entry name" value="Carbonic_anhydrase"/>
</dbReference>
<dbReference type="PROSITE" id="PS00704">
    <property type="entry name" value="PROK_CO2_ANHYDRASE_1"/>
    <property type="match status" value="1"/>
</dbReference>
<dbReference type="Pfam" id="PF00484">
    <property type="entry name" value="Pro_CA"/>
    <property type="match status" value="1"/>
</dbReference>
<accession>A0A1Z4KHY3</accession>
<gene>
    <name evidence="8" type="ORF">NIES23_13210</name>
</gene>
<dbReference type="InterPro" id="IPR015892">
    <property type="entry name" value="Carbonic_anhydrase_CS"/>
</dbReference>
<protein>
    <recommendedName>
        <fullName evidence="2">carbonic anhydrase</fullName>
        <ecNumber evidence="2">4.2.1.1</ecNumber>
    </recommendedName>
</protein>
<organism evidence="8 9">
    <name type="scientific">Trichormus variabilis NIES-23</name>
    <dbReference type="NCBI Taxonomy" id="1973479"/>
    <lineage>
        <taxon>Bacteria</taxon>
        <taxon>Bacillati</taxon>
        <taxon>Cyanobacteriota</taxon>
        <taxon>Cyanophyceae</taxon>
        <taxon>Nostocales</taxon>
        <taxon>Nostocaceae</taxon>
        <taxon>Trichormus</taxon>
    </lineage>
</organism>
<dbReference type="InterPro" id="IPR006311">
    <property type="entry name" value="TAT_signal"/>
</dbReference>
<feature type="binding site" evidence="6">
    <location>
        <position position="100"/>
    </location>
    <ligand>
        <name>Zn(2+)</name>
        <dbReference type="ChEBI" id="CHEBI:29105"/>
    </ligand>
</feature>
<dbReference type="Gene3D" id="3.40.1050.10">
    <property type="entry name" value="Carbonic anhydrase"/>
    <property type="match status" value="1"/>
</dbReference>
<evidence type="ECO:0000313" key="8">
    <source>
        <dbReference type="EMBL" id="BAY68534.1"/>
    </source>
</evidence>
<feature type="signal peptide" evidence="7">
    <location>
        <begin position="1"/>
        <end position="30"/>
    </location>
</feature>
<evidence type="ECO:0000256" key="7">
    <source>
        <dbReference type="SAM" id="SignalP"/>
    </source>
</evidence>
<proteinExistence type="inferred from homology"/>
<comment type="cofactor">
    <cofactor evidence="6">
        <name>Zn(2+)</name>
        <dbReference type="ChEBI" id="CHEBI:29105"/>
    </cofactor>
    <text evidence="6">Binds 1 zinc ion per subunit.</text>
</comment>
<evidence type="ECO:0000256" key="3">
    <source>
        <dbReference type="ARBA" id="ARBA00022833"/>
    </source>
</evidence>
<dbReference type="PROSITE" id="PS51318">
    <property type="entry name" value="TAT"/>
    <property type="match status" value="1"/>
</dbReference>
<evidence type="ECO:0000256" key="5">
    <source>
        <dbReference type="ARBA" id="ARBA00048348"/>
    </source>
</evidence>
<name>A0A1Z4KHY3_ANAVA</name>
<sequence>MSRINGFIGRRNFLGLAGAGSLVVAANACAGSLTVGKEEPAIADVKSINLNPVNPQKALKLLLDGNQRFVKRKPKYPNQSRQKLQSIAKAQYPFAAILGCADSRVPAEIVFDQGLGDLFVVRVAGNIASDMAIASLEYATSVLDTRLIVVLGHTKCGAVAASVKDEPLPGRIGYLAESIRPALSKLPSKSKDVNKAAVIANIQYQAEKLQQKSTILAQLVNKGTVQIIGAAYDIDTGTVSVIS</sequence>
<dbReference type="CDD" id="cd03378">
    <property type="entry name" value="beta_CA_cladeC"/>
    <property type="match status" value="1"/>
</dbReference>
<dbReference type="GO" id="GO:0008270">
    <property type="term" value="F:zinc ion binding"/>
    <property type="evidence" value="ECO:0007669"/>
    <property type="project" value="InterPro"/>
</dbReference>
<keyword evidence="6" id="KW-0479">Metal-binding</keyword>
<dbReference type="AlphaFoldDB" id="A0A1Z4KHY3"/>
<dbReference type="GO" id="GO:0004089">
    <property type="term" value="F:carbonate dehydratase activity"/>
    <property type="evidence" value="ECO:0007669"/>
    <property type="project" value="UniProtKB-EC"/>
</dbReference>
<feature type="binding site" evidence="6">
    <location>
        <position position="156"/>
    </location>
    <ligand>
        <name>Zn(2+)</name>
        <dbReference type="ChEBI" id="CHEBI:29105"/>
    </ligand>
</feature>
<dbReference type="SMART" id="SM00947">
    <property type="entry name" value="Pro_CA"/>
    <property type="match status" value="1"/>
</dbReference>
<dbReference type="InterPro" id="IPR036874">
    <property type="entry name" value="Carbonic_anhydrase_sf"/>
</dbReference>
<comment type="similarity">
    <text evidence="1">Belongs to the beta-class carbonic anhydrase family.</text>
</comment>
<keyword evidence="3 6" id="KW-0862">Zinc</keyword>
<keyword evidence="7" id="KW-0732">Signal</keyword>
<dbReference type="Proteomes" id="UP000217507">
    <property type="component" value="Chromosome"/>
</dbReference>
<dbReference type="EC" id="4.2.1.1" evidence="2"/>
<dbReference type="SUPFAM" id="SSF53056">
    <property type="entry name" value="beta-carbonic anhydrase, cab"/>
    <property type="match status" value="1"/>
</dbReference>
<reference evidence="8 9" key="1">
    <citation type="submission" date="2017-06" db="EMBL/GenBank/DDBJ databases">
        <title>Genome sequencing of cyanobaciteial culture collection at National Institute for Environmental Studies (NIES).</title>
        <authorList>
            <person name="Hirose Y."/>
            <person name="Shimura Y."/>
            <person name="Fujisawa T."/>
            <person name="Nakamura Y."/>
            <person name="Kawachi M."/>
        </authorList>
    </citation>
    <scope>NUCLEOTIDE SEQUENCE [LARGE SCALE GENOMIC DNA]</scope>
    <source>
        <strain evidence="8 9">NIES-23</strain>
    </source>
</reference>
<evidence type="ECO:0000256" key="2">
    <source>
        <dbReference type="ARBA" id="ARBA00012925"/>
    </source>
</evidence>
<evidence type="ECO:0000313" key="9">
    <source>
        <dbReference type="Proteomes" id="UP000217507"/>
    </source>
</evidence>
<evidence type="ECO:0000256" key="1">
    <source>
        <dbReference type="ARBA" id="ARBA00006217"/>
    </source>
</evidence>
<feature type="chain" id="PRO_5011116137" description="carbonic anhydrase" evidence="7">
    <location>
        <begin position="31"/>
        <end position="243"/>
    </location>
</feature>
<keyword evidence="4" id="KW-0456">Lyase</keyword>